<feature type="non-terminal residue" evidence="1">
    <location>
        <position position="1"/>
    </location>
</feature>
<dbReference type="AlphaFoldDB" id="A0A392U5T0"/>
<evidence type="ECO:0000313" key="1">
    <source>
        <dbReference type="EMBL" id="MCI68873.1"/>
    </source>
</evidence>
<keyword evidence="2" id="KW-1185">Reference proteome</keyword>
<dbReference type="EMBL" id="LXQA010744620">
    <property type="protein sequence ID" value="MCI68873.1"/>
    <property type="molecule type" value="Genomic_DNA"/>
</dbReference>
<protein>
    <submittedName>
        <fullName evidence="1">Uncharacterized protein</fullName>
    </submittedName>
</protein>
<reference evidence="1 2" key="1">
    <citation type="journal article" date="2018" name="Front. Plant Sci.">
        <title>Red Clover (Trifolium pratense) and Zigzag Clover (T. medium) - A Picture of Genomic Similarities and Differences.</title>
        <authorList>
            <person name="Dluhosova J."/>
            <person name="Istvanek J."/>
            <person name="Nedelnik J."/>
            <person name="Repkova J."/>
        </authorList>
    </citation>
    <scope>NUCLEOTIDE SEQUENCE [LARGE SCALE GENOMIC DNA]</scope>
    <source>
        <strain evidence="2">cv. 10/8</strain>
        <tissue evidence="1">Leaf</tissue>
    </source>
</reference>
<evidence type="ECO:0000313" key="2">
    <source>
        <dbReference type="Proteomes" id="UP000265520"/>
    </source>
</evidence>
<dbReference type="Proteomes" id="UP000265520">
    <property type="component" value="Unassembled WGS sequence"/>
</dbReference>
<name>A0A392U5T0_9FABA</name>
<sequence length="30" mass="3200">NRVLALMPIEIPGTQWSDAAQEATTTGATR</sequence>
<proteinExistence type="predicted"/>
<accession>A0A392U5T0</accession>
<organism evidence="1 2">
    <name type="scientific">Trifolium medium</name>
    <dbReference type="NCBI Taxonomy" id="97028"/>
    <lineage>
        <taxon>Eukaryota</taxon>
        <taxon>Viridiplantae</taxon>
        <taxon>Streptophyta</taxon>
        <taxon>Embryophyta</taxon>
        <taxon>Tracheophyta</taxon>
        <taxon>Spermatophyta</taxon>
        <taxon>Magnoliopsida</taxon>
        <taxon>eudicotyledons</taxon>
        <taxon>Gunneridae</taxon>
        <taxon>Pentapetalae</taxon>
        <taxon>rosids</taxon>
        <taxon>fabids</taxon>
        <taxon>Fabales</taxon>
        <taxon>Fabaceae</taxon>
        <taxon>Papilionoideae</taxon>
        <taxon>50 kb inversion clade</taxon>
        <taxon>NPAAA clade</taxon>
        <taxon>Hologalegina</taxon>
        <taxon>IRL clade</taxon>
        <taxon>Trifolieae</taxon>
        <taxon>Trifolium</taxon>
    </lineage>
</organism>
<comment type="caution">
    <text evidence="1">The sequence shown here is derived from an EMBL/GenBank/DDBJ whole genome shotgun (WGS) entry which is preliminary data.</text>
</comment>